<protein>
    <submittedName>
        <fullName evidence="2">Exosortase A system-associated hydrolase 1</fullName>
    </submittedName>
</protein>
<dbReference type="InterPro" id="IPR017531">
    <property type="entry name" value="Hydrolase-1_PEP"/>
</dbReference>
<evidence type="ECO:0000313" key="2">
    <source>
        <dbReference type="EMBL" id="SNS81990.1"/>
    </source>
</evidence>
<dbReference type="InterPro" id="IPR022742">
    <property type="entry name" value="Hydrolase_4"/>
</dbReference>
<dbReference type="Proteomes" id="UP000198284">
    <property type="component" value="Unassembled WGS sequence"/>
</dbReference>
<dbReference type="SUPFAM" id="SSF53474">
    <property type="entry name" value="alpha/beta-Hydrolases"/>
    <property type="match status" value="1"/>
</dbReference>
<dbReference type="GO" id="GO:0052689">
    <property type="term" value="F:carboxylic ester hydrolase activity"/>
    <property type="evidence" value="ECO:0007669"/>
    <property type="project" value="TreeGrafter"/>
</dbReference>
<reference evidence="2 3" key="1">
    <citation type="submission" date="2017-06" db="EMBL/GenBank/DDBJ databases">
        <authorList>
            <person name="Kim H.J."/>
            <person name="Triplett B.A."/>
        </authorList>
    </citation>
    <scope>NUCLEOTIDE SEQUENCE [LARGE SCALE GENOMIC DNA]</scope>
    <source>
        <strain evidence="2 3">U15</strain>
    </source>
</reference>
<proteinExistence type="predicted"/>
<dbReference type="RefSeq" id="WP_089399639.1">
    <property type="nucleotide sequence ID" value="NZ_FZOT01000007.1"/>
</dbReference>
<evidence type="ECO:0000313" key="3">
    <source>
        <dbReference type="Proteomes" id="UP000198284"/>
    </source>
</evidence>
<dbReference type="InterPro" id="IPR053145">
    <property type="entry name" value="AB_hydrolase_Est10"/>
</dbReference>
<dbReference type="PANTHER" id="PTHR43265">
    <property type="entry name" value="ESTERASE ESTD"/>
    <property type="match status" value="1"/>
</dbReference>
<name>A0A239HKW7_9BURK</name>
<dbReference type="Gene3D" id="3.40.50.1820">
    <property type="entry name" value="alpha/beta hydrolase"/>
    <property type="match status" value="1"/>
</dbReference>
<dbReference type="Pfam" id="PF12146">
    <property type="entry name" value="Hydrolase_4"/>
    <property type="match status" value="1"/>
</dbReference>
<feature type="domain" description="Serine aminopeptidase S33" evidence="1">
    <location>
        <begin position="32"/>
        <end position="151"/>
    </location>
</feature>
<keyword evidence="2" id="KW-0378">Hydrolase</keyword>
<keyword evidence="3" id="KW-1185">Reference proteome</keyword>
<dbReference type="PANTHER" id="PTHR43265:SF1">
    <property type="entry name" value="ESTERASE ESTD"/>
    <property type="match status" value="1"/>
</dbReference>
<accession>A0A239HKW7</accession>
<dbReference type="EMBL" id="FZOT01000007">
    <property type="protein sequence ID" value="SNS81990.1"/>
    <property type="molecule type" value="Genomic_DNA"/>
</dbReference>
<dbReference type="OrthoDB" id="5379975at2"/>
<organism evidence="2 3">
    <name type="scientific">Noviherbaspirillum humi</name>
    <dbReference type="NCBI Taxonomy" id="1688639"/>
    <lineage>
        <taxon>Bacteria</taxon>
        <taxon>Pseudomonadati</taxon>
        <taxon>Pseudomonadota</taxon>
        <taxon>Betaproteobacteria</taxon>
        <taxon>Burkholderiales</taxon>
        <taxon>Oxalobacteraceae</taxon>
        <taxon>Noviherbaspirillum</taxon>
    </lineage>
</organism>
<gene>
    <name evidence="2" type="ORF">SAMN06265795_10743</name>
</gene>
<sequence length="278" mass="31193">MSTYQENVVTFRCHDASLYGIVSRPVACSERGVLVIVGGPQYRVGAHRQFTLLARALATNGIPVMRFDYRGMGDSDGETQGFNDIQDDLRAAVDAFMQAVPAVREVVLWGLCDAASAACLHGPGDKRITGMILINPWVRTETSQARAYLKHYYLRRFVTGAFWRKVVTGKFGYRSALESLGANLAKVMERQPQKSKPLPELMYDGLARFGGRLLIITSGSDLTAQEFEDTVSASSAWQQLLDREGVERRRLPDADHTFSRQAWRDQVALWCQQWLAQR</sequence>
<dbReference type="InterPro" id="IPR029058">
    <property type="entry name" value="AB_hydrolase_fold"/>
</dbReference>
<evidence type="ECO:0000259" key="1">
    <source>
        <dbReference type="Pfam" id="PF12146"/>
    </source>
</evidence>
<dbReference type="NCBIfam" id="TIGR03100">
    <property type="entry name" value="hydr1_PEP"/>
    <property type="match status" value="1"/>
</dbReference>
<dbReference type="AlphaFoldDB" id="A0A239HKW7"/>